<dbReference type="PROSITE" id="PS00061">
    <property type="entry name" value="ADH_SHORT"/>
    <property type="match status" value="1"/>
</dbReference>
<keyword evidence="3" id="KW-0963">Cytoplasm</keyword>
<keyword evidence="7" id="KW-1185">Reference proteome</keyword>
<dbReference type="InterPro" id="IPR002347">
    <property type="entry name" value="SDR_fam"/>
</dbReference>
<dbReference type="GO" id="GO:0006729">
    <property type="term" value="P:tetrahydrobiopterin biosynthetic process"/>
    <property type="evidence" value="ECO:0007669"/>
    <property type="project" value="TreeGrafter"/>
</dbReference>
<evidence type="ECO:0000256" key="1">
    <source>
        <dbReference type="ARBA" id="ARBA00004496"/>
    </source>
</evidence>
<name>A0A167BW40_9BACL</name>
<protein>
    <submittedName>
        <fullName evidence="6">Short-chain dehydrogenase</fullName>
    </submittedName>
</protein>
<accession>A0A167BW40</accession>
<dbReference type="RefSeq" id="WP_082865780.1">
    <property type="nucleotide sequence ID" value="NZ_CP017770.1"/>
</dbReference>
<comment type="similarity">
    <text evidence="2">Belongs to the short-chain dehydrogenases/reductases (SDR) family.</text>
</comment>
<evidence type="ECO:0000313" key="7">
    <source>
        <dbReference type="Proteomes" id="UP000077134"/>
    </source>
</evidence>
<evidence type="ECO:0000256" key="2">
    <source>
        <dbReference type="ARBA" id="ARBA00006484"/>
    </source>
</evidence>
<dbReference type="PRINTS" id="PR00081">
    <property type="entry name" value="GDHRDH"/>
</dbReference>
<dbReference type="InterPro" id="IPR051721">
    <property type="entry name" value="Biopterin_syn/organic_redct"/>
</dbReference>
<dbReference type="PANTHER" id="PTHR44085:SF2">
    <property type="entry name" value="SEPIAPTERIN REDUCTASE"/>
    <property type="match status" value="1"/>
</dbReference>
<gene>
    <name evidence="6" type="ORF">PNBC_16590</name>
</gene>
<dbReference type="InterPro" id="IPR036291">
    <property type="entry name" value="NAD(P)-bd_dom_sf"/>
</dbReference>
<dbReference type="EMBL" id="LSFN01000035">
    <property type="protein sequence ID" value="OAB72509.1"/>
    <property type="molecule type" value="Genomic_DNA"/>
</dbReference>
<evidence type="ECO:0000256" key="5">
    <source>
        <dbReference type="ARBA" id="ARBA00023002"/>
    </source>
</evidence>
<dbReference type="Pfam" id="PF00106">
    <property type="entry name" value="adh_short"/>
    <property type="match status" value="1"/>
</dbReference>
<comment type="caution">
    <text evidence="6">The sequence shown here is derived from an EMBL/GenBank/DDBJ whole genome shotgun (WGS) entry which is preliminary data.</text>
</comment>
<keyword evidence="5" id="KW-0560">Oxidoreductase</keyword>
<keyword evidence="4" id="KW-0521">NADP</keyword>
<dbReference type="InterPro" id="IPR020904">
    <property type="entry name" value="Sc_DH/Rdtase_CS"/>
</dbReference>
<dbReference type="OrthoDB" id="9794387at2"/>
<dbReference type="SUPFAM" id="SSF51735">
    <property type="entry name" value="NAD(P)-binding Rossmann-fold domains"/>
    <property type="match status" value="1"/>
</dbReference>
<organism evidence="6 7">
    <name type="scientific">Paenibacillus crassostreae</name>
    <dbReference type="NCBI Taxonomy" id="1763538"/>
    <lineage>
        <taxon>Bacteria</taxon>
        <taxon>Bacillati</taxon>
        <taxon>Bacillota</taxon>
        <taxon>Bacilli</taxon>
        <taxon>Bacillales</taxon>
        <taxon>Paenibacillaceae</taxon>
        <taxon>Paenibacillus</taxon>
    </lineage>
</organism>
<dbReference type="PANTHER" id="PTHR44085">
    <property type="entry name" value="SEPIAPTERIN REDUCTASE"/>
    <property type="match status" value="1"/>
</dbReference>
<evidence type="ECO:0000313" key="6">
    <source>
        <dbReference type="EMBL" id="OAB72509.1"/>
    </source>
</evidence>
<evidence type="ECO:0000256" key="3">
    <source>
        <dbReference type="ARBA" id="ARBA00022490"/>
    </source>
</evidence>
<sequence>MNKSYFIITGTSKGIGEQLAKMLLENGDFVCGIARGKSSILDKYENYSHIQFDLSDTSSVEHMMSEAIYRIDIKDVEMICLINNAAMLEPLKSIDQCTTEEINKNLQISLIAPMILTSCFIKQTNTFQRRRKIINISSGSGSYPAPEMSVYCTAKAGINMFTQCVGAEQSTQNSPVEIISVDPGMVDTELQVIAREKNDQEFKLAKNFKQAQQTGQLQTKENICNHLINIIDKRFDSGKLVSFLEG</sequence>
<evidence type="ECO:0000256" key="4">
    <source>
        <dbReference type="ARBA" id="ARBA00022857"/>
    </source>
</evidence>
<dbReference type="GO" id="GO:0004757">
    <property type="term" value="F:sepiapterin reductase (NADP+) activity"/>
    <property type="evidence" value="ECO:0007669"/>
    <property type="project" value="TreeGrafter"/>
</dbReference>
<reference evidence="6 7" key="1">
    <citation type="submission" date="2016-02" db="EMBL/GenBank/DDBJ databases">
        <title>Paenibacillus sp. LPB0068, isolated from Crassostrea gigas.</title>
        <authorList>
            <person name="Shin S.-K."/>
            <person name="Yi H."/>
        </authorList>
    </citation>
    <scope>NUCLEOTIDE SEQUENCE [LARGE SCALE GENOMIC DNA]</scope>
    <source>
        <strain evidence="6 7">LPB0068</strain>
    </source>
</reference>
<dbReference type="Gene3D" id="3.40.50.720">
    <property type="entry name" value="NAD(P)-binding Rossmann-like Domain"/>
    <property type="match status" value="1"/>
</dbReference>
<comment type="subcellular location">
    <subcellularLocation>
        <location evidence="1">Cytoplasm</location>
    </subcellularLocation>
</comment>
<proteinExistence type="inferred from homology"/>
<dbReference type="AlphaFoldDB" id="A0A167BW40"/>
<dbReference type="Proteomes" id="UP000077134">
    <property type="component" value="Unassembled WGS sequence"/>
</dbReference>
<dbReference type="GO" id="GO:0005737">
    <property type="term" value="C:cytoplasm"/>
    <property type="evidence" value="ECO:0007669"/>
    <property type="project" value="UniProtKB-SubCell"/>
</dbReference>
<dbReference type="STRING" id="1763538.LPB68_10145"/>